<keyword evidence="2" id="KW-1185">Reference proteome</keyword>
<dbReference type="AlphaFoldDB" id="A0A1T4K2W5"/>
<accession>A0A1T4K2W5</accession>
<evidence type="ECO:0000313" key="1">
    <source>
        <dbReference type="EMBL" id="SJZ36617.1"/>
    </source>
</evidence>
<evidence type="ECO:0000313" key="2">
    <source>
        <dbReference type="Proteomes" id="UP000191153"/>
    </source>
</evidence>
<dbReference type="Proteomes" id="UP000191153">
    <property type="component" value="Unassembled WGS sequence"/>
</dbReference>
<name>A0A1T4K2W5_9FUSO</name>
<dbReference type="Pfam" id="PF13416">
    <property type="entry name" value="SBP_bac_8"/>
    <property type="match status" value="1"/>
</dbReference>
<dbReference type="SUPFAM" id="SSF53850">
    <property type="entry name" value="Periplasmic binding protein-like II"/>
    <property type="match status" value="1"/>
</dbReference>
<reference evidence="1 2" key="1">
    <citation type="submission" date="2017-02" db="EMBL/GenBank/DDBJ databases">
        <authorList>
            <person name="Peterson S.W."/>
        </authorList>
    </citation>
    <scope>NUCLEOTIDE SEQUENCE [LARGE SCALE GENOMIC DNA]</scope>
    <source>
        <strain evidence="1 2">ATCC 700028</strain>
    </source>
</reference>
<sequence>MKKILIGIAAMVAFVGCGKKEKTVNMYMWGGSQEINKFMDNVVAVNLEKKDNIKLNRVPITNIKDTVNKLIIEKQAGKKNGSIDLIWVNGENFKELKNAGVLEENIGKNLKNLQYVKESTLEKDFGEPINGYEIPWGEAQFNFIYRGNGNIPFNDSKTLMEYVKNNPGRFTYPEVNNFTGSAFVRNMAIDILGYENIEKMTNEELKNNLNIVWNYFNEMKPYLWREGSTYPESEGKLDTLYGNGEVDVTMGYTLNKVTAKIDAGQYDKNSKSFLLDKGTLFNNHYLAIPKNGKNKEDAKIVIDYLISPEGQLLKQEPENWGDLTILDVNKLDETTQKKFKSLIESKNLPSLKDIQEKRIKELSPEKLAIIEEGWNSNVGKI</sequence>
<dbReference type="PANTHER" id="PTHR42779">
    <property type="entry name" value="PROTEIN YNJB"/>
    <property type="match status" value="1"/>
</dbReference>
<dbReference type="PROSITE" id="PS51257">
    <property type="entry name" value="PROKAR_LIPOPROTEIN"/>
    <property type="match status" value="1"/>
</dbReference>
<dbReference type="RefSeq" id="WP_078692806.1">
    <property type="nucleotide sequence ID" value="NZ_FUWX01000004.1"/>
</dbReference>
<gene>
    <name evidence="1" type="ORF">SAMN02745174_00262</name>
</gene>
<dbReference type="NCBIfam" id="NF008633">
    <property type="entry name" value="PRK11622.1"/>
    <property type="match status" value="1"/>
</dbReference>
<dbReference type="STRING" id="180163.SAMN02745174_00262"/>
<dbReference type="PANTHER" id="PTHR42779:SF1">
    <property type="entry name" value="PROTEIN YNJB"/>
    <property type="match status" value="1"/>
</dbReference>
<dbReference type="PIRSF" id="PIRSF029172">
    <property type="entry name" value="UCP029172_ABC_sbc_YnjB"/>
    <property type="match status" value="1"/>
</dbReference>
<organism evidence="1 2">
    <name type="scientific">Cetobacterium ceti</name>
    <dbReference type="NCBI Taxonomy" id="180163"/>
    <lineage>
        <taxon>Bacteria</taxon>
        <taxon>Fusobacteriati</taxon>
        <taxon>Fusobacteriota</taxon>
        <taxon>Fusobacteriia</taxon>
        <taxon>Fusobacteriales</taxon>
        <taxon>Fusobacteriaceae</taxon>
        <taxon>Cetobacterium</taxon>
    </lineage>
</organism>
<dbReference type="InterPro" id="IPR006059">
    <property type="entry name" value="SBP"/>
</dbReference>
<protein>
    <submittedName>
        <fullName evidence="1">Putative spermidine/putrescine transport system substrate-binding protein</fullName>
    </submittedName>
</protein>
<dbReference type="OrthoDB" id="3239593at2"/>
<dbReference type="EMBL" id="FUWX01000004">
    <property type="protein sequence ID" value="SJZ36617.1"/>
    <property type="molecule type" value="Genomic_DNA"/>
</dbReference>
<dbReference type="InterPro" id="IPR027020">
    <property type="entry name" value="YnjB"/>
</dbReference>
<dbReference type="Gene3D" id="3.40.190.10">
    <property type="entry name" value="Periplasmic binding protein-like II"/>
    <property type="match status" value="2"/>
</dbReference>
<proteinExistence type="predicted"/>